<gene>
    <name evidence="2" type="ORF">IV43_GL002209</name>
    <name evidence="3" type="ORF">LAC1533_0347</name>
</gene>
<evidence type="ECO:0000313" key="5">
    <source>
        <dbReference type="Proteomes" id="UP000190935"/>
    </source>
</evidence>
<dbReference type="STRING" id="89059.LAC1533_0347"/>
<accession>A0A0R2JVC7</accession>
<dbReference type="RefSeq" id="WP_056988153.1">
    <property type="nucleotide sequence ID" value="NZ_JQBK01000091.1"/>
</dbReference>
<organism evidence="2 4">
    <name type="scientific">Ligilactobacillus acidipiscis</name>
    <dbReference type="NCBI Taxonomy" id="89059"/>
    <lineage>
        <taxon>Bacteria</taxon>
        <taxon>Bacillati</taxon>
        <taxon>Bacillota</taxon>
        <taxon>Bacilli</taxon>
        <taxon>Lactobacillales</taxon>
        <taxon>Lactobacillaceae</taxon>
        <taxon>Ligilactobacillus</taxon>
    </lineage>
</organism>
<sequence length="266" mass="29802">MLHFNFKSGRFLNPKIFSVKGTIHIILNNDIVDLIPFELLDSDNLNTFTSKFNDAISKFEKSSITSNNDNYKVINQIKYSNSGLFINTDQDVLINLATQLVPSSEMIIIMLKGDFKEFLIVTDQTLYIIKSGYMTGHMIGQGNFSMPLTQVSNTSVDFHFMSGYFTVSAPGLQNTPKNYWSTDRNLDPAKAPNTISLGAANKDLFIKATQIINTKLIPELRNPLNSAIKENKVSAADELRSFKSLLDDGIITQDEFEAKKKQLLGL</sequence>
<dbReference type="EMBL" id="LT630287">
    <property type="protein sequence ID" value="SFV39767.1"/>
    <property type="molecule type" value="Genomic_DNA"/>
</dbReference>
<dbReference type="EMBL" id="JQBK01000091">
    <property type="protein sequence ID" value="KRN81016.1"/>
    <property type="molecule type" value="Genomic_DNA"/>
</dbReference>
<dbReference type="InterPro" id="IPR018649">
    <property type="entry name" value="SHOCT"/>
</dbReference>
<dbReference type="Proteomes" id="UP000051491">
    <property type="component" value="Unassembled WGS sequence"/>
</dbReference>
<feature type="domain" description="SHOCT" evidence="1">
    <location>
        <begin position="237"/>
        <end position="264"/>
    </location>
</feature>
<evidence type="ECO:0000259" key="1">
    <source>
        <dbReference type="Pfam" id="PF09851"/>
    </source>
</evidence>
<dbReference type="OrthoDB" id="2307739at2"/>
<evidence type="ECO:0000313" key="4">
    <source>
        <dbReference type="Proteomes" id="UP000051491"/>
    </source>
</evidence>
<reference evidence="5" key="3">
    <citation type="submission" date="2016-11" db="EMBL/GenBank/DDBJ databases">
        <authorList>
            <person name="Papadimitriou K."/>
        </authorList>
    </citation>
    <scope>NUCLEOTIDE SEQUENCE [LARGE SCALE GENOMIC DNA]</scope>
    <source>
        <strain evidence="5">ACA-DC 1533</strain>
    </source>
</reference>
<dbReference type="GeneID" id="95350491"/>
<evidence type="ECO:0000313" key="2">
    <source>
        <dbReference type="EMBL" id="KRN81016.1"/>
    </source>
</evidence>
<dbReference type="AlphaFoldDB" id="A0A0R2JVC7"/>
<name>A0A0R2JVC7_9LACO</name>
<dbReference type="PATRIC" id="fig|89059.3.peg.2329"/>
<reference evidence="3" key="2">
    <citation type="submission" date="2016-11" db="EMBL/GenBank/DDBJ databases">
        <authorList>
            <person name="Jaros S."/>
            <person name="Januszkiewicz K."/>
            <person name="Wedrychowicz H."/>
        </authorList>
    </citation>
    <scope>NUCLEOTIDE SEQUENCE [LARGE SCALE GENOMIC DNA]</scope>
    <source>
        <strain evidence="3">ACA-DC 1533</strain>
    </source>
</reference>
<protein>
    <recommendedName>
        <fullName evidence="1">SHOCT domain-containing protein</fullName>
    </recommendedName>
</protein>
<reference evidence="2 4" key="1">
    <citation type="journal article" date="2015" name="Genome Announc.">
        <title>Expanding the biotechnology potential of lactobacilli through comparative genomics of 213 strains and associated genera.</title>
        <authorList>
            <person name="Sun Z."/>
            <person name="Harris H.M."/>
            <person name="McCann A."/>
            <person name="Guo C."/>
            <person name="Argimon S."/>
            <person name="Zhang W."/>
            <person name="Yang X."/>
            <person name="Jeffery I.B."/>
            <person name="Cooney J.C."/>
            <person name="Kagawa T.F."/>
            <person name="Liu W."/>
            <person name="Song Y."/>
            <person name="Salvetti E."/>
            <person name="Wrobel A."/>
            <person name="Rasinkangas P."/>
            <person name="Parkhill J."/>
            <person name="Rea M.C."/>
            <person name="O'Sullivan O."/>
            <person name="Ritari J."/>
            <person name="Douillard F.P."/>
            <person name="Paul Ross R."/>
            <person name="Yang R."/>
            <person name="Briner A.E."/>
            <person name="Felis G.E."/>
            <person name="de Vos W.M."/>
            <person name="Barrangou R."/>
            <person name="Klaenhammer T.R."/>
            <person name="Caufield P.W."/>
            <person name="Cui Y."/>
            <person name="Zhang H."/>
            <person name="O'Toole P.W."/>
        </authorList>
    </citation>
    <scope>NUCLEOTIDE SEQUENCE [LARGE SCALE GENOMIC DNA]</scope>
    <source>
        <strain evidence="2 4">DSM 15353</strain>
    </source>
</reference>
<dbReference type="Pfam" id="PF09851">
    <property type="entry name" value="SHOCT"/>
    <property type="match status" value="1"/>
</dbReference>
<proteinExistence type="predicted"/>
<evidence type="ECO:0000313" key="3">
    <source>
        <dbReference type="EMBL" id="SFV39767.1"/>
    </source>
</evidence>
<dbReference type="Proteomes" id="UP000190935">
    <property type="component" value="Chromosome I"/>
</dbReference>
<dbReference type="KEGG" id="laca:LAC1533_0347"/>